<name>A0A1Y1I2X6_KLENI</name>
<sequence>MAAVPVIIVPGNGGGNVRNANWYGWLEEQLKKHGHKPVLHDMPDPYTARESIWLPFIRDELGADEAAVVVGHSSGAEAGMRLCESTRVRGLVLVSACITDLGDANERASGYYNRPWQWEKIRSNAGWIIQFGSPTDPFLPIAEQRSVADGLKSEYHEIQNGGHFMVEEFSELLHVILEKLGA</sequence>
<dbReference type="EMBL" id="DF237133">
    <property type="protein sequence ID" value="GAQ84312.1"/>
    <property type="molecule type" value="Genomic_DNA"/>
</dbReference>
<dbReference type="GO" id="GO:0016787">
    <property type="term" value="F:hydrolase activity"/>
    <property type="evidence" value="ECO:0007669"/>
    <property type="project" value="InterPro"/>
</dbReference>
<dbReference type="PANTHER" id="PTHR15394:SF3">
    <property type="entry name" value="SERINE HYDROLASE RBBP9"/>
    <property type="match status" value="1"/>
</dbReference>
<dbReference type="InterPro" id="IPR029058">
    <property type="entry name" value="AB_hydrolase_fold"/>
</dbReference>
<reference evidence="1 2" key="1">
    <citation type="journal article" date="2014" name="Nat. Commun.">
        <title>Klebsormidium flaccidum genome reveals primary factors for plant terrestrial adaptation.</title>
        <authorList>
            <person name="Hori K."/>
            <person name="Maruyama F."/>
            <person name="Fujisawa T."/>
            <person name="Togashi T."/>
            <person name="Yamamoto N."/>
            <person name="Seo M."/>
            <person name="Sato S."/>
            <person name="Yamada T."/>
            <person name="Mori H."/>
            <person name="Tajima N."/>
            <person name="Moriyama T."/>
            <person name="Ikeuchi M."/>
            <person name="Watanabe M."/>
            <person name="Wada H."/>
            <person name="Kobayashi K."/>
            <person name="Saito M."/>
            <person name="Masuda T."/>
            <person name="Sasaki-Sekimoto Y."/>
            <person name="Mashiguchi K."/>
            <person name="Awai K."/>
            <person name="Shimojima M."/>
            <person name="Masuda S."/>
            <person name="Iwai M."/>
            <person name="Nobusawa T."/>
            <person name="Narise T."/>
            <person name="Kondo S."/>
            <person name="Saito H."/>
            <person name="Sato R."/>
            <person name="Murakawa M."/>
            <person name="Ihara Y."/>
            <person name="Oshima-Yamada Y."/>
            <person name="Ohtaka K."/>
            <person name="Satoh M."/>
            <person name="Sonobe K."/>
            <person name="Ishii M."/>
            <person name="Ohtani R."/>
            <person name="Kanamori-Sato M."/>
            <person name="Honoki R."/>
            <person name="Miyazaki D."/>
            <person name="Mochizuki H."/>
            <person name="Umetsu J."/>
            <person name="Higashi K."/>
            <person name="Shibata D."/>
            <person name="Kamiya Y."/>
            <person name="Sato N."/>
            <person name="Nakamura Y."/>
            <person name="Tabata S."/>
            <person name="Ida S."/>
            <person name="Kurokawa K."/>
            <person name="Ohta H."/>
        </authorList>
    </citation>
    <scope>NUCLEOTIDE SEQUENCE [LARGE SCALE GENOMIC DNA]</scope>
    <source>
        <strain evidence="1 2">NIES-2285</strain>
    </source>
</reference>
<dbReference type="STRING" id="105231.A0A1Y1I2X6"/>
<keyword evidence="2" id="KW-1185">Reference proteome</keyword>
<accession>A0A1Y1I2X6</accession>
<dbReference type="Gene3D" id="3.40.50.1820">
    <property type="entry name" value="alpha/beta hydrolase"/>
    <property type="match status" value="1"/>
</dbReference>
<protein>
    <submittedName>
        <fullName evidence="1">Uncharacterized protein</fullName>
    </submittedName>
</protein>
<organism evidence="1 2">
    <name type="scientific">Klebsormidium nitens</name>
    <name type="common">Green alga</name>
    <name type="synonym">Ulothrix nitens</name>
    <dbReference type="NCBI Taxonomy" id="105231"/>
    <lineage>
        <taxon>Eukaryota</taxon>
        <taxon>Viridiplantae</taxon>
        <taxon>Streptophyta</taxon>
        <taxon>Klebsormidiophyceae</taxon>
        <taxon>Klebsormidiales</taxon>
        <taxon>Klebsormidiaceae</taxon>
        <taxon>Klebsormidium</taxon>
    </lineage>
</organism>
<dbReference type="SUPFAM" id="SSF53474">
    <property type="entry name" value="alpha/beta-Hydrolases"/>
    <property type="match status" value="1"/>
</dbReference>
<dbReference type="OrthoDB" id="495350at2759"/>
<dbReference type="AlphaFoldDB" id="A0A1Y1I2X6"/>
<dbReference type="OMA" id="NRPWEWE"/>
<dbReference type="PANTHER" id="PTHR15394">
    <property type="entry name" value="SERINE HYDROLASE RBBP9"/>
    <property type="match status" value="1"/>
</dbReference>
<dbReference type="InterPro" id="IPR010662">
    <property type="entry name" value="RBBP9/YdeN"/>
</dbReference>
<dbReference type="Pfam" id="PF06821">
    <property type="entry name" value="Ser_hydrolase"/>
    <property type="match status" value="1"/>
</dbReference>
<evidence type="ECO:0000313" key="2">
    <source>
        <dbReference type="Proteomes" id="UP000054558"/>
    </source>
</evidence>
<gene>
    <name evidence="1" type="ORF">KFL_001840110</name>
</gene>
<dbReference type="Proteomes" id="UP000054558">
    <property type="component" value="Unassembled WGS sequence"/>
</dbReference>
<proteinExistence type="predicted"/>
<evidence type="ECO:0000313" key="1">
    <source>
        <dbReference type="EMBL" id="GAQ84312.1"/>
    </source>
</evidence>